<keyword evidence="3" id="KW-0813">Transport</keyword>
<comment type="subcellular location">
    <subcellularLocation>
        <location evidence="2">Membrane</location>
        <topology evidence="2">Multi-pass membrane protein</topology>
    </subcellularLocation>
</comment>
<keyword evidence="9" id="KW-0408">Iron</keyword>
<dbReference type="GO" id="GO:0016020">
    <property type="term" value="C:membrane"/>
    <property type="evidence" value="ECO:0007669"/>
    <property type="project" value="UniProtKB-SubCell"/>
</dbReference>
<evidence type="ECO:0000256" key="8">
    <source>
        <dbReference type="ARBA" id="ARBA00022989"/>
    </source>
</evidence>
<feature type="transmembrane region" description="Helical" evidence="11">
    <location>
        <begin position="73"/>
        <end position="96"/>
    </location>
</feature>
<dbReference type="Proteomes" id="UP000284403">
    <property type="component" value="Unassembled WGS sequence"/>
</dbReference>
<evidence type="ECO:0000256" key="10">
    <source>
        <dbReference type="ARBA" id="ARBA00023136"/>
    </source>
</evidence>
<evidence type="ECO:0000256" key="5">
    <source>
        <dbReference type="ARBA" id="ARBA00022692"/>
    </source>
</evidence>
<protein>
    <submittedName>
        <fullName evidence="13">Ferric reductase transmembrane protein</fullName>
    </submittedName>
</protein>
<dbReference type="InterPro" id="IPR045150">
    <property type="entry name" value="CYB561D1/2"/>
</dbReference>
<dbReference type="SMART" id="SM00665">
    <property type="entry name" value="B561"/>
    <property type="match status" value="1"/>
</dbReference>
<dbReference type="InterPro" id="IPR006593">
    <property type="entry name" value="Cyt_b561/ferric_Rdtase_TM"/>
</dbReference>
<dbReference type="EMBL" id="MKKU01000284">
    <property type="protein sequence ID" value="RNF16761.1"/>
    <property type="molecule type" value="Genomic_DNA"/>
</dbReference>
<dbReference type="PANTHER" id="PTHR15422">
    <property type="entry name" value="OS05G0565100 PROTEIN"/>
    <property type="match status" value="1"/>
</dbReference>
<comment type="cofactor">
    <cofactor evidence="1">
        <name>heme b</name>
        <dbReference type="ChEBI" id="CHEBI:60344"/>
    </cofactor>
</comment>
<proteinExistence type="predicted"/>
<evidence type="ECO:0000256" key="6">
    <source>
        <dbReference type="ARBA" id="ARBA00022723"/>
    </source>
</evidence>
<dbReference type="GeneID" id="40318663"/>
<name>A0A3R7KWV7_9TRYP</name>
<sequence length="242" mass="27090">MEQSQPPAKLPAPTEQSLFANEVQGVVSGGNSAVQFVSTNLWMRRLSSVLVLIVFVFFIASSSRTLWTDVFVYHPILMSIAFFVIVPELLCSIAALQGYLRELRPRHDVLLFHRRCALALKVVSAVGIVATEWSKFQRSKMHFVTWHARIGGVCELSQVMEVLIGLIIYYGILDHRLTISQRARLRLAHRCLGVTVVVTGAISMALGMLSHFALRAFGMLFLRLVFAVLPSTFAIWGYFGSY</sequence>
<dbReference type="Gene3D" id="1.20.120.1770">
    <property type="match status" value="1"/>
</dbReference>
<feature type="transmembrane region" description="Helical" evidence="11">
    <location>
        <begin position="116"/>
        <end position="134"/>
    </location>
</feature>
<gene>
    <name evidence="13" type="ORF">Tco025E_05052</name>
</gene>
<evidence type="ECO:0000256" key="7">
    <source>
        <dbReference type="ARBA" id="ARBA00022982"/>
    </source>
</evidence>
<keyword evidence="6" id="KW-0479">Metal-binding</keyword>
<evidence type="ECO:0000256" key="11">
    <source>
        <dbReference type="SAM" id="Phobius"/>
    </source>
</evidence>
<keyword evidence="4" id="KW-0349">Heme</keyword>
<keyword evidence="10 11" id="KW-0472">Membrane</keyword>
<evidence type="ECO:0000256" key="3">
    <source>
        <dbReference type="ARBA" id="ARBA00022448"/>
    </source>
</evidence>
<feature type="transmembrane region" description="Helical" evidence="11">
    <location>
        <begin position="191"/>
        <end position="214"/>
    </location>
</feature>
<evidence type="ECO:0000256" key="9">
    <source>
        <dbReference type="ARBA" id="ARBA00023004"/>
    </source>
</evidence>
<dbReference type="AlphaFoldDB" id="A0A3R7KWV7"/>
<evidence type="ECO:0000313" key="14">
    <source>
        <dbReference type="Proteomes" id="UP000284403"/>
    </source>
</evidence>
<evidence type="ECO:0000256" key="4">
    <source>
        <dbReference type="ARBA" id="ARBA00022617"/>
    </source>
</evidence>
<dbReference type="RefSeq" id="XP_029227910.1">
    <property type="nucleotide sequence ID" value="XM_029371955.1"/>
</dbReference>
<keyword evidence="7" id="KW-0249">Electron transport</keyword>
<organism evidence="13 14">
    <name type="scientific">Trypanosoma conorhini</name>
    <dbReference type="NCBI Taxonomy" id="83891"/>
    <lineage>
        <taxon>Eukaryota</taxon>
        <taxon>Discoba</taxon>
        <taxon>Euglenozoa</taxon>
        <taxon>Kinetoplastea</taxon>
        <taxon>Metakinetoplastina</taxon>
        <taxon>Trypanosomatida</taxon>
        <taxon>Trypanosomatidae</taxon>
        <taxon>Trypanosoma</taxon>
    </lineage>
</organism>
<feature type="transmembrane region" description="Helical" evidence="11">
    <location>
        <begin position="146"/>
        <end position="170"/>
    </location>
</feature>
<evidence type="ECO:0000256" key="2">
    <source>
        <dbReference type="ARBA" id="ARBA00004141"/>
    </source>
</evidence>
<accession>A0A3R7KWV7</accession>
<keyword evidence="8 11" id="KW-1133">Transmembrane helix</keyword>
<dbReference type="GO" id="GO:0046872">
    <property type="term" value="F:metal ion binding"/>
    <property type="evidence" value="ECO:0007669"/>
    <property type="project" value="UniProtKB-KW"/>
</dbReference>
<evidence type="ECO:0000259" key="12">
    <source>
        <dbReference type="PROSITE" id="PS50939"/>
    </source>
</evidence>
<dbReference type="PROSITE" id="PS50939">
    <property type="entry name" value="CYTOCHROME_B561"/>
    <property type="match status" value="1"/>
</dbReference>
<dbReference type="OrthoDB" id="432881at2759"/>
<dbReference type="Pfam" id="PF03188">
    <property type="entry name" value="Cytochrom_B561"/>
    <property type="match status" value="1"/>
</dbReference>
<feature type="transmembrane region" description="Helical" evidence="11">
    <location>
        <begin position="49"/>
        <end position="67"/>
    </location>
</feature>
<dbReference type="GO" id="GO:0140575">
    <property type="term" value="F:transmembrane monodehydroascorbate reductase activity"/>
    <property type="evidence" value="ECO:0007669"/>
    <property type="project" value="InterPro"/>
</dbReference>
<dbReference type="PANTHER" id="PTHR15422:SF45">
    <property type="entry name" value="CYTOCHROME B561 DOMAIN-CONTAINING PROTEIN"/>
    <property type="match status" value="1"/>
</dbReference>
<evidence type="ECO:0000313" key="13">
    <source>
        <dbReference type="EMBL" id="RNF16761.1"/>
    </source>
</evidence>
<keyword evidence="14" id="KW-1185">Reference proteome</keyword>
<reference evidence="13 14" key="1">
    <citation type="journal article" date="2018" name="BMC Genomics">
        <title>Genomic comparison of Trypanosoma conorhini and Trypanosoma rangeli to Trypanosoma cruzi strains of high and low virulence.</title>
        <authorList>
            <person name="Bradwell K.R."/>
            <person name="Koparde V.N."/>
            <person name="Matveyev A.V."/>
            <person name="Serrano M.G."/>
            <person name="Alves J.M."/>
            <person name="Parikh H."/>
            <person name="Huang B."/>
            <person name="Lee V."/>
            <person name="Espinosa-Alvarez O."/>
            <person name="Ortiz P.A."/>
            <person name="Costa-Martins A.G."/>
            <person name="Teixeira M.M."/>
            <person name="Buck G.A."/>
        </authorList>
    </citation>
    <scope>NUCLEOTIDE SEQUENCE [LARGE SCALE GENOMIC DNA]</scope>
    <source>
        <strain evidence="13 14">025E</strain>
    </source>
</reference>
<keyword evidence="5 11" id="KW-0812">Transmembrane</keyword>
<comment type="caution">
    <text evidence="13">The sequence shown here is derived from an EMBL/GenBank/DDBJ whole genome shotgun (WGS) entry which is preliminary data.</text>
</comment>
<feature type="transmembrane region" description="Helical" evidence="11">
    <location>
        <begin position="220"/>
        <end position="239"/>
    </location>
</feature>
<feature type="domain" description="Cytochrome b561" evidence="12">
    <location>
        <begin position="42"/>
        <end position="242"/>
    </location>
</feature>
<evidence type="ECO:0000256" key="1">
    <source>
        <dbReference type="ARBA" id="ARBA00001970"/>
    </source>
</evidence>